<dbReference type="Gene3D" id="3.40.630.10">
    <property type="entry name" value="Zn peptidases"/>
    <property type="match status" value="1"/>
</dbReference>
<feature type="active site" description="Proton donor/acceptor" evidence="1">
    <location>
        <position position="261"/>
    </location>
</feature>
<dbReference type="STRING" id="1810504.PG2T_11185"/>
<dbReference type="GO" id="GO:0004181">
    <property type="term" value="F:metallocarboxypeptidase activity"/>
    <property type="evidence" value="ECO:0007669"/>
    <property type="project" value="InterPro"/>
</dbReference>
<accession>A0A1B1YUX2</accession>
<dbReference type="InParanoid" id="A0A1B1YUX2"/>
<dbReference type="GO" id="GO:0008270">
    <property type="term" value="F:zinc ion binding"/>
    <property type="evidence" value="ECO:0007669"/>
    <property type="project" value="InterPro"/>
</dbReference>
<evidence type="ECO:0000313" key="4">
    <source>
        <dbReference type="Proteomes" id="UP000092952"/>
    </source>
</evidence>
<evidence type="ECO:0000259" key="2">
    <source>
        <dbReference type="PROSITE" id="PS52035"/>
    </source>
</evidence>
<dbReference type="EMBL" id="CP014671">
    <property type="protein sequence ID" value="ANX04670.1"/>
    <property type="molecule type" value="Genomic_DNA"/>
</dbReference>
<dbReference type="AlphaFoldDB" id="A0A1B1YUX2"/>
<name>A0A1B1YUX2_9GAMM</name>
<protein>
    <recommendedName>
        <fullName evidence="2">Peptidase M14 domain-containing protein</fullName>
    </recommendedName>
</protein>
<dbReference type="GO" id="GO:0006508">
    <property type="term" value="P:proteolysis"/>
    <property type="evidence" value="ECO:0007669"/>
    <property type="project" value="InterPro"/>
</dbReference>
<feature type="domain" description="Peptidase M14" evidence="2">
    <location>
        <begin position="13"/>
        <end position="295"/>
    </location>
</feature>
<gene>
    <name evidence="3" type="ORF">PG2T_11185</name>
</gene>
<dbReference type="KEGG" id="gbi:PG2T_11185"/>
<dbReference type="Pfam" id="PF00246">
    <property type="entry name" value="Peptidase_M14"/>
    <property type="match status" value="1"/>
</dbReference>
<reference evidence="4" key="1">
    <citation type="submission" date="2016-03" db="EMBL/GenBank/DDBJ databases">
        <title>Complete genome sequence of Solimmundus cernigliae, representing a novel lineage of polycyclic aromatic hydrocarbon degraders within the Gammaproteobacteria.</title>
        <authorList>
            <person name="Singleton D.R."/>
            <person name="Dickey A.N."/>
            <person name="Scholl E.H."/>
            <person name="Wright F.A."/>
            <person name="Aitken M.D."/>
        </authorList>
    </citation>
    <scope>NUCLEOTIDE SEQUENCE [LARGE SCALE GENOMIC DNA]</scope>
    <source>
        <strain evidence="4">TR3.2</strain>
    </source>
</reference>
<dbReference type="InterPro" id="IPR000834">
    <property type="entry name" value="Peptidase_M14"/>
</dbReference>
<evidence type="ECO:0000256" key="1">
    <source>
        <dbReference type="PROSITE-ProRule" id="PRU01379"/>
    </source>
</evidence>
<dbReference type="RefSeq" id="WP_068805377.1">
    <property type="nucleotide sequence ID" value="NZ_CP014671.1"/>
</dbReference>
<organism evidence="3 4">
    <name type="scientific">Immundisolibacter cernigliae</name>
    <dbReference type="NCBI Taxonomy" id="1810504"/>
    <lineage>
        <taxon>Bacteria</taxon>
        <taxon>Pseudomonadati</taxon>
        <taxon>Pseudomonadota</taxon>
        <taxon>Gammaproteobacteria</taxon>
        <taxon>Immundisolibacterales</taxon>
        <taxon>Immundisolibacteraceae</taxon>
        <taxon>Immundisolibacter</taxon>
    </lineage>
</organism>
<dbReference type="SUPFAM" id="SSF53187">
    <property type="entry name" value="Zn-dependent exopeptidases"/>
    <property type="match status" value="1"/>
</dbReference>
<comment type="similarity">
    <text evidence="1">Belongs to the peptidase M14 family.</text>
</comment>
<sequence length="480" mass="51923">MPLPTPLEAQAFGRYSDSAQIAAYLRALAVASGGTAVFGCAGHSALGREIPVLTCGVADPARVEDGKLRLLLVGSVHGASEAAGCEALLCLARSVLLGELRELLDVFELVLIPNANPDGRDADSFRNGNRVNINRDFVLLEQPESRALDAAVRRYAPAVVLDAHESAVLKRRTLGQEGYLTAFEAQFDVASTPAIPAALRDFATDTLLPQLIAGVQARGLHAQRYIAEIRSVSQPITHGGLTLRMFRNKAGLRGPLTVLLETPMEPKAGQYATYRDIGPRVHKQLLCMRVFLDCVRASAPAIRAAQARAALELDQPTCALNGSYLREPPDAAITLPLRERASGTRVQSTFADHRTVIAQDTLRIPPHYFVTEHTEVFAELLARHGAAFERLAQAIEAPVMSEVFAGGGNPEAACQRIDELTHRRLIPAGALRVPLSGSNRRLVPLLLEPRSTSSVFRYPAFAGLLQHGRPFFIPRGVDEN</sequence>
<dbReference type="PROSITE" id="PS52035">
    <property type="entry name" value="PEPTIDASE_M14"/>
    <property type="match status" value="1"/>
</dbReference>
<dbReference type="OrthoDB" id="5294005at2"/>
<dbReference type="Proteomes" id="UP000092952">
    <property type="component" value="Chromosome"/>
</dbReference>
<evidence type="ECO:0000313" key="3">
    <source>
        <dbReference type="EMBL" id="ANX04670.1"/>
    </source>
</evidence>
<proteinExistence type="inferred from homology"/>
<keyword evidence="4" id="KW-1185">Reference proteome</keyword>